<feature type="region of interest" description="Disordered" evidence="1">
    <location>
        <begin position="1"/>
        <end position="40"/>
    </location>
</feature>
<gene>
    <name evidence="2" type="ORF">N7509_005567</name>
</gene>
<dbReference type="EMBL" id="JAPZBU010000006">
    <property type="protein sequence ID" value="KAJ5397454.1"/>
    <property type="molecule type" value="Genomic_DNA"/>
</dbReference>
<dbReference type="OrthoDB" id="10429535at2759"/>
<keyword evidence="3" id="KW-1185">Reference proteome</keyword>
<reference evidence="2" key="1">
    <citation type="submission" date="2022-12" db="EMBL/GenBank/DDBJ databases">
        <authorList>
            <person name="Petersen C."/>
        </authorList>
    </citation>
    <scope>NUCLEOTIDE SEQUENCE</scope>
    <source>
        <strain evidence="2">IBT 29677</strain>
    </source>
</reference>
<dbReference type="GeneID" id="81369184"/>
<dbReference type="AlphaFoldDB" id="A0A9W9W2G2"/>
<dbReference type="Proteomes" id="UP001147747">
    <property type="component" value="Unassembled WGS sequence"/>
</dbReference>
<organism evidence="2 3">
    <name type="scientific">Penicillium cosmopolitanum</name>
    <dbReference type="NCBI Taxonomy" id="1131564"/>
    <lineage>
        <taxon>Eukaryota</taxon>
        <taxon>Fungi</taxon>
        <taxon>Dikarya</taxon>
        <taxon>Ascomycota</taxon>
        <taxon>Pezizomycotina</taxon>
        <taxon>Eurotiomycetes</taxon>
        <taxon>Eurotiomycetidae</taxon>
        <taxon>Eurotiales</taxon>
        <taxon>Aspergillaceae</taxon>
        <taxon>Penicillium</taxon>
    </lineage>
</organism>
<accession>A0A9W9W2G2</accession>
<evidence type="ECO:0000256" key="1">
    <source>
        <dbReference type="SAM" id="MobiDB-lite"/>
    </source>
</evidence>
<evidence type="ECO:0000313" key="2">
    <source>
        <dbReference type="EMBL" id="KAJ5397454.1"/>
    </source>
</evidence>
<proteinExistence type="predicted"/>
<name>A0A9W9W2G2_9EURO</name>
<protein>
    <submittedName>
        <fullName evidence="2">Uncharacterized protein</fullName>
    </submittedName>
</protein>
<dbReference type="RefSeq" id="XP_056489506.1">
    <property type="nucleotide sequence ID" value="XM_056630204.1"/>
</dbReference>
<evidence type="ECO:0000313" key="3">
    <source>
        <dbReference type="Proteomes" id="UP001147747"/>
    </source>
</evidence>
<sequence>MENKTETKTAAQQGSDELFGAMQASPDGAPSPGQGSSYQFEAGWRMIDRFVIKNGRLDAAPRAS</sequence>
<comment type="caution">
    <text evidence="2">The sequence shown here is derived from an EMBL/GenBank/DDBJ whole genome shotgun (WGS) entry which is preliminary data.</text>
</comment>
<reference evidence="2" key="2">
    <citation type="journal article" date="2023" name="IMA Fungus">
        <title>Comparative genomic study of the Penicillium genus elucidates a diverse pangenome and 15 lateral gene transfer events.</title>
        <authorList>
            <person name="Petersen C."/>
            <person name="Sorensen T."/>
            <person name="Nielsen M.R."/>
            <person name="Sondergaard T.E."/>
            <person name="Sorensen J.L."/>
            <person name="Fitzpatrick D.A."/>
            <person name="Frisvad J.C."/>
            <person name="Nielsen K.L."/>
        </authorList>
    </citation>
    <scope>NUCLEOTIDE SEQUENCE</scope>
    <source>
        <strain evidence="2">IBT 29677</strain>
    </source>
</reference>